<dbReference type="Gene3D" id="3.40.605.10">
    <property type="entry name" value="Aldehyde Dehydrogenase, Chain A, domain 1"/>
    <property type="match status" value="1"/>
</dbReference>
<comment type="pathway">
    <text evidence="1 7">Amino-acid biosynthesis; L-proline biosynthesis; L-glutamate 5-semialdehyde from L-glutamate: step 2/2.</text>
</comment>
<dbReference type="UniPathway" id="UPA00098">
    <property type="reaction ID" value="UER00360"/>
</dbReference>
<dbReference type="NCBIfam" id="NF001221">
    <property type="entry name" value="PRK00197.1"/>
    <property type="match status" value="1"/>
</dbReference>
<dbReference type="Proteomes" id="UP000319852">
    <property type="component" value="Chromosome"/>
</dbReference>
<organism evidence="9 10">
    <name type="scientific">Adhaeretor mobilis</name>
    <dbReference type="NCBI Taxonomy" id="1930276"/>
    <lineage>
        <taxon>Bacteria</taxon>
        <taxon>Pseudomonadati</taxon>
        <taxon>Planctomycetota</taxon>
        <taxon>Planctomycetia</taxon>
        <taxon>Pirellulales</taxon>
        <taxon>Lacipirellulaceae</taxon>
        <taxon>Adhaeretor</taxon>
    </lineage>
</organism>
<dbReference type="PANTHER" id="PTHR11063:SF8">
    <property type="entry name" value="DELTA-1-PYRROLINE-5-CARBOXYLATE SYNTHASE"/>
    <property type="match status" value="1"/>
</dbReference>
<dbReference type="PROSITE" id="PS01223">
    <property type="entry name" value="PROA"/>
    <property type="match status" value="1"/>
</dbReference>
<dbReference type="InterPro" id="IPR000965">
    <property type="entry name" value="GPR_dom"/>
</dbReference>
<dbReference type="KEGG" id="amob:HG15A2_11250"/>
<dbReference type="PANTHER" id="PTHR11063">
    <property type="entry name" value="GLUTAMATE SEMIALDEHYDE DEHYDROGENASE"/>
    <property type="match status" value="1"/>
</dbReference>
<dbReference type="InterPro" id="IPR016162">
    <property type="entry name" value="Ald_DH_N"/>
</dbReference>
<protein>
    <recommendedName>
        <fullName evidence="7">Gamma-glutamyl phosphate reductase</fullName>
        <shortName evidence="7">GPR</shortName>
        <ecNumber evidence="7">1.2.1.41</ecNumber>
    </recommendedName>
    <alternativeName>
        <fullName evidence="7">Glutamate-5-semialdehyde dehydrogenase</fullName>
    </alternativeName>
    <alternativeName>
        <fullName evidence="7">Glutamyl-gamma-semialdehyde dehydrogenase</fullName>
        <shortName evidence="7">GSA dehydrogenase</shortName>
    </alternativeName>
</protein>
<dbReference type="AlphaFoldDB" id="A0A517MST3"/>
<dbReference type="InterPro" id="IPR012134">
    <property type="entry name" value="Glu-5-SA_DH"/>
</dbReference>
<dbReference type="RefSeq" id="WP_145058567.1">
    <property type="nucleotide sequence ID" value="NZ_CP036263.1"/>
</dbReference>
<reference evidence="9 10" key="1">
    <citation type="submission" date="2019-02" db="EMBL/GenBank/DDBJ databases">
        <title>Deep-cultivation of Planctomycetes and their phenomic and genomic characterization uncovers novel biology.</title>
        <authorList>
            <person name="Wiegand S."/>
            <person name="Jogler M."/>
            <person name="Boedeker C."/>
            <person name="Pinto D."/>
            <person name="Vollmers J."/>
            <person name="Rivas-Marin E."/>
            <person name="Kohn T."/>
            <person name="Peeters S.H."/>
            <person name="Heuer A."/>
            <person name="Rast P."/>
            <person name="Oberbeckmann S."/>
            <person name="Bunk B."/>
            <person name="Jeske O."/>
            <person name="Meyerdierks A."/>
            <person name="Storesund J.E."/>
            <person name="Kallscheuer N."/>
            <person name="Luecker S."/>
            <person name="Lage O.M."/>
            <person name="Pohl T."/>
            <person name="Merkel B.J."/>
            <person name="Hornburger P."/>
            <person name="Mueller R.-W."/>
            <person name="Bruemmer F."/>
            <person name="Labrenz M."/>
            <person name="Spormann A.M."/>
            <person name="Op den Camp H."/>
            <person name="Overmann J."/>
            <person name="Amann R."/>
            <person name="Jetten M.S.M."/>
            <person name="Mascher T."/>
            <person name="Medema M.H."/>
            <person name="Devos D.P."/>
            <person name="Kaster A.-K."/>
            <person name="Ovreas L."/>
            <person name="Rohde M."/>
            <person name="Galperin M.Y."/>
            <person name="Jogler C."/>
        </authorList>
    </citation>
    <scope>NUCLEOTIDE SEQUENCE [LARGE SCALE GENOMIC DNA]</scope>
    <source>
        <strain evidence="9 10">HG15A2</strain>
    </source>
</reference>
<evidence type="ECO:0000256" key="5">
    <source>
        <dbReference type="ARBA" id="ARBA00023002"/>
    </source>
</evidence>
<keyword evidence="5 7" id="KW-0560">Oxidoreductase</keyword>
<comment type="function">
    <text evidence="7">Catalyzes the NADPH-dependent reduction of L-glutamate 5-phosphate into L-glutamate 5-semialdehyde and phosphate. The product spontaneously undergoes cyclization to form 1-pyrroline-5-carboxylate.</text>
</comment>
<comment type="subcellular location">
    <subcellularLocation>
        <location evidence="7">Cytoplasm</location>
    </subcellularLocation>
</comment>
<sequence>MSIASEKISDASATSQDDLASYCQDVARRAKAASRVLAQVDGAAKNAWLARSAELLRNNGDAIAAANALDLEAAPDYGLTEAQVDRLRLTPDRIESIAVGLEQIASLADPIGQVIDSTVRPNGLRILKTRVPLGVVFFIYESRPNVTADAAAICTKAGNAVILRGGKEAAHSSRAIVELLQKAAQETGLPEDAVQLVSTTDRDAVGHFLHLPEQIDVAIPRGGEGLIRRVASEAQMPVIKHYDGNCHVYVDASADFDMACEIVVNSKCHRMGVCNAAESLLVHADVANEFLPVVASALLANEVELRGDPRTCELVPQAVAATDDDYGAEFLGPKISIKTVASTSEAIEHINQYGSHHTDAIVTKDLATAEQFANEVDSAAVVVNASTRFNDGGEFGLGAEIGISTDKFHARGPCGVEELTSYKYVVHGTGQIRG</sequence>
<comment type="catalytic activity">
    <reaction evidence="6 7">
        <text>L-glutamate 5-semialdehyde + phosphate + NADP(+) = L-glutamyl 5-phosphate + NADPH + H(+)</text>
        <dbReference type="Rhea" id="RHEA:19541"/>
        <dbReference type="ChEBI" id="CHEBI:15378"/>
        <dbReference type="ChEBI" id="CHEBI:43474"/>
        <dbReference type="ChEBI" id="CHEBI:57783"/>
        <dbReference type="ChEBI" id="CHEBI:58066"/>
        <dbReference type="ChEBI" id="CHEBI:58274"/>
        <dbReference type="ChEBI" id="CHEBI:58349"/>
        <dbReference type="EC" id="1.2.1.41"/>
    </reaction>
</comment>
<evidence type="ECO:0000256" key="4">
    <source>
        <dbReference type="ARBA" id="ARBA00022857"/>
    </source>
</evidence>
<evidence type="ECO:0000256" key="2">
    <source>
        <dbReference type="ARBA" id="ARBA00022605"/>
    </source>
</evidence>
<dbReference type="GO" id="GO:0055129">
    <property type="term" value="P:L-proline biosynthetic process"/>
    <property type="evidence" value="ECO:0007669"/>
    <property type="project" value="UniProtKB-UniRule"/>
</dbReference>
<evidence type="ECO:0000256" key="6">
    <source>
        <dbReference type="ARBA" id="ARBA00049024"/>
    </source>
</evidence>
<evidence type="ECO:0000256" key="1">
    <source>
        <dbReference type="ARBA" id="ARBA00004985"/>
    </source>
</evidence>
<evidence type="ECO:0000259" key="8">
    <source>
        <dbReference type="Pfam" id="PF00171"/>
    </source>
</evidence>
<dbReference type="SUPFAM" id="SSF53720">
    <property type="entry name" value="ALDH-like"/>
    <property type="match status" value="1"/>
</dbReference>
<evidence type="ECO:0000256" key="7">
    <source>
        <dbReference type="HAMAP-Rule" id="MF_00412"/>
    </source>
</evidence>
<dbReference type="EC" id="1.2.1.41" evidence="7"/>
<feature type="domain" description="Aldehyde dehydrogenase" evidence="8">
    <location>
        <begin position="20"/>
        <end position="300"/>
    </location>
</feature>
<keyword evidence="2 7" id="KW-0028">Amino-acid biosynthesis</keyword>
<evidence type="ECO:0000256" key="3">
    <source>
        <dbReference type="ARBA" id="ARBA00022650"/>
    </source>
</evidence>
<dbReference type="InterPro" id="IPR020593">
    <property type="entry name" value="G-glutamylP_reductase_CS"/>
</dbReference>
<name>A0A517MST3_9BACT</name>
<dbReference type="FunFam" id="3.40.309.10:FF:000006">
    <property type="entry name" value="Gamma-glutamyl phosphate reductase"/>
    <property type="match status" value="1"/>
</dbReference>
<dbReference type="GO" id="GO:0005737">
    <property type="term" value="C:cytoplasm"/>
    <property type="evidence" value="ECO:0007669"/>
    <property type="project" value="UniProtKB-SubCell"/>
</dbReference>
<evidence type="ECO:0000313" key="10">
    <source>
        <dbReference type="Proteomes" id="UP000319852"/>
    </source>
</evidence>
<dbReference type="HAMAP" id="MF_00412">
    <property type="entry name" value="ProA"/>
    <property type="match status" value="1"/>
</dbReference>
<keyword evidence="3 7" id="KW-0641">Proline biosynthesis</keyword>
<dbReference type="InterPro" id="IPR015590">
    <property type="entry name" value="Aldehyde_DH_dom"/>
</dbReference>
<dbReference type="GO" id="GO:0050661">
    <property type="term" value="F:NADP binding"/>
    <property type="evidence" value="ECO:0007669"/>
    <property type="project" value="InterPro"/>
</dbReference>
<gene>
    <name evidence="7 9" type="primary">proA</name>
    <name evidence="9" type="ORF">HG15A2_11250</name>
</gene>
<dbReference type="CDD" id="cd07079">
    <property type="entry name" value="ALDH_F18-19_ProA-GPR"/>
    <property type="match status" value="1"/>
</dbReference>
<dbReference type="NCBIfam" id="TIGR00407">
    <property type="entry name" value="proA"/>
    <property type="match status" value="1"/>
</dbReference>
<feature type="domain" description="Aldehyde dehydrogenase" evidence="8">
    <location>
        <begin position="327"/>
        <end position="396"/>
    </location>
</feature>
<keyword evidence="10" id="KW-1185">Reference proteome</keyword>
<dbReference type="GO" id="GO:0004350">
    <property type="term" value="F:glutamate-5-semialdehyde dehydrogenase activity"/>
    <property type="evidence" value="ECO:0007669"/>
    <property type="project" value="UniProtKB-UniRule"/>
</dbReference>
<proteinExistence type="inferred from homology"/>
<dbReference type="InterPro" id="IPR016161">
    <property type="entry name" value="Ald_DH/histidinol_DH"/>
</dbReference>
<dbReference type="Pfam" id="PF00171">
    <property type="entry name" value="Aldedh"/>
    <property type="match status" value="2"/>
</dbReference>
<dbReference type="OrthoDB" id="9809970at2"/>
<keyword evidence="7" id="KW-0963">Cytoplasm</keyword>
<accession>A0A517MST3</accession>
<dbReference type="InterPro" id="IPR016163">
    <property type="entry name" value="Ald_DH_C"/>
</dbReference>
<comment type="similarity">
    <text evidence="7">Belongs to the gamma-glutamyl phosphate reductase family.</text>
</comment>
<evidence type="ECO:0000313" key="9">
    <source>
        <dbReference type="EMBL" id="QDS97857.1"/>
    </source>
</evidence>
<dbReference type="Gene3D" id="3.40.309.10">
    <property type="entry name" value="Aldehyde Dehydrogenase, Chain A, domain 2"/>
    <property type="match status" value="1"/>
</dbReference>
<dbReference type="PIRSF" id="PIRSF000151">
    <property type="entry name" value="GPR"/>
    <property type="match status" value="1"/>
</dbReference>
<dbReference type="EMBL" id="CP036263">
    <property type="protein sequence ID" value="QDS97857.1"/>
    <property type="molecule type" value="Genomic_DNA"/>
</dbReference>
<keyword evidence="4 7" id="KW-0521">NADP</keyword>